<gene>
    <name evidence="2" type="ORF">F5544_20160</name>
</gene>
<evidence type="ECO:0000313" key="3">
    <source>
        <dbReference type="Proteomes" id="UP000503540"/>
    </source>
</evidence>
<sequence>MSVLHLADRGLAGVAAAARKSGARVVVPVVAGARVAGRTESGVSALLRGVDGLMLRIPAVAGRRVGRETWRALEPLLGPDTAEGFQLLHTDDLERFLVAAAASQRTGIVELTAPGLVTPTEVRKLLRRAGIRYSAWVPGWSGRAPLLDPTAAQRDWGFRYGWSAREVVEDLVRGLLGRKPDCRGFHARLGAIPVPVRGSLSSPEPRAGGPGAAGEFADHYPSAAARHTRYATLPESPTPLTADLHLGALRLADKSVATLLGPALRYRLSAPRHGCGCFSVAAERDGAATARHGCGCSSAVDERDGAATVRHGYGGLPLAGERGSAATAFKGMARLLIVARRYRASVARIDAAARAEALDADDIRALTDAQLHVRALLSRDRLAQAWQAVAVGDVLTRWAGLDDDVSDPAKSLPAVARLARQCRADIALHAIARRGDVRAARAAWPAFDSVIDEIAHRGPDEYELMEPTFGDRPDLLLTAAAEFASHTACLPNMQSGIECIIAEDAIADADRPGGRRYVADRDRSRDAVARITHCLRLLVRERATRLVRSGRLVDPDDACYLTFDELFCPPRDYAERIVSRRTAVSAPGAQAIGRETEPRTAFGPADRP</sequence>
<accession>A0A6G9YFQ0</accession>
<dbReference type="AlphaFoldDB" id="A0A6G9YFQ0"/>
<reference evidence="2 3" key="1">
    <citation type="journal article" date="2019" name="ACS Chem. Biol.">
        <title>Identification and Mobilization of a Cryptic Antibiotic Biosynthesis Gene Locus from a Human-Pathogenic Nocardia Isolate.</title>
        <authorList>
            <person name="Herisse M."/>
            <person name="Ishida K."/>
            <person name="Porter J.L."/>
            <person name="Howden B."/>
            <person name="Hertweck C."/>
            <person name="Stinear T.P."/>
            <person name="Pidot S.J."/>
        </authorList>
    </citation>
    <scope>NUCLEOTIDE SEQUENCE [LARGE SCALE GENOMIC DNA]</scope>
    <source>
        <strain evidence="2 3">AUSMDU00012717</strain>
    </source>
</reference>
<dbReference type="KEGG" id="nah:F5544_20160"/>
<dbReference type="Proteomes" id="UP000503540">
    <property type="component" value="Chromosome"/>
</dbReference>
<dbReference type="SUPFAM" id="SSF51735">
    <property type="entry name" value="NAD(P)-binding Rossmann-fold domains"/>
    <property type="match status" value="1"/>
</dbReference>
<protein>
    <submittedName>
        <fullName evidence="2">Uncharacterized protein</fullName>
    </submittedName>
</protein>
<evidence type="ECO:0000313" key="2">
    <source>
        <dbReference type="EMBL" id="QIS11897.1"/>
    </source>
</evidence>
<feature type="region of interest" description="Disordered" evidence="1">
    <location>
        <begin position="585"/>
        <end position="608"/>
    </location>
</feature>
<dbReference type="InterPro" id="IPR036291">
    <property type="entry name" value="NAD(P)-bd_dom_sf"/>
</dbReference>
<dbReference type="EMBL" id="CP046172">
    <property type="protein sequence ID" value="QIS11897.1"/>
    <property type="molecule type" value="Genomic_DNA"/>
</dbReference>
<name>A0A6G9YFQ0_9NOCA</name>
<proteinExistence type="predicted"/>
<keyword evidence="3" id="KW-1185">Reference proteome</keyword>
<organism evidence="2 3">
    <name type="scientific">Nocardia arthritidis</name>
    <dbReference type="NCBI Taxonomy" id="228602"/>
    <lineage>
        <taxon>Bacteria</taxon>
        <taxon>Bacillati</taxon>
        <taxon>Actinomycetota</taxon>
        <taxon>Actinomycetes</taxon>
        <taxon>Mycobacteriales</taxon>
        <taxon>Nocardiaceae</taxon>
        <taxon>Nocardia</taxon>
    </lineage>
</organism>
<evidence type="ECO:0000256" key="1">
    <source>
        <dbReference type="SAM" id="MobiDB-lite"/>
    </source>
</evidence>